<dbReference type="Pfam" id="PF07841">
    <property type="entry name" value="DM4_12"/>
    <property type="match status" value="1"/>
</dbReference>
<dbReference type="PANTHER" id="PTHR21398:SF6">
    <property type="entry name" value="AGAP007094-PA"/>
    <property type="match status" value="1"/>
</dbReference>
<reference evidence="2 3" key="1">
    <citation type="submission" date="2023-03" db="EMBL/GenBank/DDBJ databases">
        <title>High-quality genome of Scylla paramamosain provides insights in environmental adaptation.</title>
        <authorList>
            <person name="Zhang L."/>
        </authorList>
    </citation>
    <scope>NUCLEOTIDE SEQUENCE [LARGE SCALE GENOMIC DNA]</scope>
    <source>
        <strain evidence="2">LZ_2023a</strain>
        <tissue evidence="2">Muscle</tissue>
    </source>
</reference>
<name>A0AAW0SXA4_SCYPA</name>
<sequence>MEAKWSLNFPFDTFTFYKSKFQLGLPIKVPFPAAIIVGAGAGRKKRALGENEDARNMLEEHQLRRKEARKERLQIYQYLEGVLETPLVSTGLARQGRGCLLRAVCEVAEAPFDQGMIGEMINAVLTPSVAGRPGKEEEEEEEEEANRYHEYLEAEMQGKLEGKSIPVITSILTFLYVTSASYLTSPANDLLSAFSWAALDLPSVGIDLLGPEEGLGLRPGQLEVTERSQRRRRQLLFDPNKNVDPINIEVEVRFILPMFQVFESDNMNFEVPYKYEMDWPEILRRSGGSEGLQEWKDTIGGMLRDFEDMVSL</sequence>
<dbReference type="AlphaFoldDB" id="A0AAW0SXA4"/>
<accession>A0AAW0SXA4</accession>
<gene>
    <name evidence="2" type="ORF">O3P69_019326</name>
</gene>
<comment type="caution">
    <text evidence="2">The sequence shown here is derived from an EMBL/GenBank/DDBJ whole genome shotgun (WGS) entry which is preliminary data.</text>
</comment>
<organism evidence="2 3">
    <name type="scientific">Scylla paramamosain</name>
    <name type="common">Mud crab</name>
    <dbReference type="NCBI Taxonomy" id="85552"/>
    <lineage>
        <taxon>Eukaryota</taxon>
        <taxon>Metazoa</taxon>
        <taxon>Ecdysozoa</taxon>
        <taxon>Arthropoda</taxon>
        <taxon>Crustacea</taxon>
        <taxon>Multicrustacea</taxon>
        <taxon>Malacostraca</taxon>
        <taxon>Eumalacostraca</taxon>
        <taxon>Eucarida</taxon>
        <taxon>Decapoda</taxon>
        <taxon>Pleocyemata</taxon>
        <taxon>Brachyura</taxon>
        <taxon>Eubrachyura</taxon>
        <taxon>Portunoidea</taxon>
        <taxon>Portunidae</taxon>
        <taxon>Portuninae</taxon>
        <taxon>Scylla</taxon>
    </lineage>
</organism>
<dbReference type="InterPro" id="IPR006631">
    <property type="entry name" value="DM4_12"/>
</dbReference>
<evidence type="ECO:0000313" key="2">
    <source>
        <dbReference type="EMBL" id="KAK8379350.1"/>
    </source>
</evidence>
<evidence type="ECO:0000313" key="3">
    <source>
        <dbReference type="Proteomes" id="UP001487740"/>
    </source>
</evidence>
<feature type="coiled-coil region" evidence="1">
    <location>
        <begin position="44"/>
        <end position="71"/>
    </location>
</feature>
<keyword evidence="3" id="KW-1185">Reference proteome</keyword>
<proteinExistence type="predicted"/>
<evidence type="ECO:0000256" key="1">
    <source>
        <dbReference type="SAM" id="Coils"/>
    </source>
</evidence>
<dbReference type="PANTHER" id="PTHR21398">
    <property type="entry name" value="AGAP007094-PA"/>
    <property type="match status" value="1"/>
</dbReference>
<protein>
    <submittedName>
        <fullName evidence="2">Uncharacterized protein</fullName>
    </submittedName>
</protein>
<dbReference type="Proteomes" id="UP001487740">
    <property type="component" value="Unassembled WGS sequence"/>
</dbReference>
<dbReference type="EMBL" id="JARAKH010000043">
    <property type="protein sequence ID" value="KAK8379350.1"/>
    <property type="molecule type" value="Genomic_DNA"/>
</dbReference>
<keyword evidence="1" id="KW-0175">Coiled coil</keyword>
<dbReference type="SMART" id="SM00718">
    <property type="entry name" value="DM4_12"/>
    <property type="match status" value="1"/>
</dbReference>